<dbReference type="HOGENOM" id="CLU_2321305_0_0_1"/>
<organism evidence="1 2">
    <name type="scientific">Pisolithus tinctorius Marx 270</name>
    <dbReference type="NCBI Taxonomy" id="870435"/>
    <lineage>
        <taxon>Eukaryota</taxon>
        <taxon>Fungi</taxon>
        <taxon>Dikarya</taxon>
        <taxon>Basidiomycota</taxon>
        <taxon>Agaricomycotina</taxon>
        <taxon>Agaricomycetes</taxon>
        <taxon>Agaricomycetidae</taxon>
        <taxon>Boletales</taxon>
        <taxon>Sclerodermatineae</taxon>
        <taxon>Pisolithaceae</taxon>
        <taxon>Pisolithus</taxon>
    </lineage>
</organism>
<name>A0A0C3K9D1_PISTI</name>
<accession>A0A0C3K9D1</accession>
<keyword evidence="2" id="KW-1185">Reference proteome</keyword>
<dbReference type="InParanoid" id="A0A0C3K9D1"/>
<sequence length="99" mass="11029">MTSEATLPSMIGIHETSSPVATYRARRVGRKCVTELRPSEEAPYAGTRNKDPDHLTAVDRQKLCVSFAFTTDYLCTRTALALGLLGAYWFPPRHVSSQR</sequence>
<evidence type="ECO:0000313" key="2">
    <source>
        <dbReference type="Proteomes" id="UP000054217"/>
    </source>
</evidence>
<gene>
    <name evidence="1" type="ORF">M404DRAFT_999431</name>
</gene>
<dbReference type="Proteomes" id="UP000054217">
    <property type="component" value="Unassembled WGS sequence"/>
</dbReference>
<proteinExistence type="predicted"/>
<reference evidence="2" key="2">
    <citation type="submission" date="2015-01" db="EMBL/GenBank/DDBJ databases">
        <title>Evolutionary Origins and Diversification of the Mycorrhizal Mutualists.</title>
        <authorList>
            <consortium name="DOE Joint Genome Institute"/>
            <consortium name="Mycorrhizal Genomics Consortium"/>
            <person name="Kohler A."/>
            <person name="Kuo A."/>
            <person name="Nagy L.G."/>
            <person name="Floudas D."/>
            <person name="Copeland A."/>
            <person name="Barry K.W."/>
            <person name="Cichocki N."/>
            <person name="Veneault-Fourrey C."/>
            <person name="LaButti K."/>
            <person name="Lindquist E.A."/>
            <person name="Lipzen A."/>
            <person name="Lundell T."/>
            <person name="Morin E."/>
            <person name="Murat C."/>
            <person name="Riley R."/>
            <person name="Ohm R."/>
            <person name="Sun H."/>
            <person name="Tunlid A."/>
            <person name="Henrissat B."/>
            <person name="Grigoriev I.V."/>
            <person name="Hibbett D.S."/>
            <person name="Martin F."/>
        </authorList>
    </citation>
    <scope>NUCLEOTIDE SEQUENCE [LARGE SCALE GENOMIC DNA]</scope>
    <source>
        <strain evidence="2">Marx 270</strain>
    </source>
</reference>
<dbReference type="AlphaFoldDB" id="A0A0C3K9D1"/>
<dbReference type="EMBL" id="KN831964">
    <property type="protein sequence ID" value="KIO06212.1"/>
    <property type="molecule type" value="Genomic_DNA"/>
</dbReference>
<evidence type="ECO:0000313" key="1">
    <source>
        <dbReference type="EMBL" id="KIO06212.1"/>
    </source>
</evidence>
<protein>
    <submittedName>
        <fullName evidence="1">Uncharacterized protein</fullName>
    </submittedName>
</protein>
<reference evidence="1 2" key="1">
    <citation type="submission" date="2014-04" db="EMBL/GenBank/DDBJ databases">
        <authorList>
            <consortium name="DOE Joint Genome Institute"/>
            <person name="Kuo A."/>
            <person name="Kohler A."/>
            <person name="Costa M.D."/>
            <person name="Nagy L.G."/>
            <person name="Floudas D."/>
            <person name="Copeland A."/>
            <person name="Barry K.W."/>
            <person name="Cichocki N."/>
            <person name="Veneault-Fourrey C."/>
            <person name="LaButti K."/>
            <person name="Lindquist E.A."/>
            <person name="Lipzen A."/>
            <person name="Lundell T."/>
            <person name="Morin E."/>
            <person name="Murat C."/>
            <person name="Sun H."/>
            <person name="Tunlid A."/>
            <person name="Henrissat B."/>
            <person name="Grigoriev I.V."/>
            <person name="Hibbett D.S."/>
            <person name="Martin F."/>
            <person name="Nordberg H.P."/>
            <person name="Cantor M.N."/>
            <person name="Hua S.X."/>
        </authorList>
    </citation>
    <scope>NUCLEOTIDE SEQUENCE [LARGE SCALE GENOMIC DNA]</scope>
    <source>
        <strain evidence="1 2">Marx 270</strain>
    </source>
</reference>